<name>A0A368KQ95_9BACT</name>
<dbReference type="InterPro" id="IPR032710">
    <property type="entry name" value="NTF2-like_dom_sf"/>
</dbReference>
<dbReference type="InterPro" id="IPR011944">
    <property type="entry name" value="Steroid_delta5-4_isomerase"/>
</dbReference>
<gene>
    <name evidence="2" type="ORF">DTL42_14900</name>
</gene>
<proteinExistence type="predicted"/>
<evidence type="ECO:0000313" key="3">
    <source>
        <dbReference type="Proteomes" id="UP000253562"/>
    </source>
</evidence>
<evidence type="ECO:0000313" key="2">
    <source>
        <dbReference type="EMBL" id="RCS47798.1"/>
    </source>
</evidence>
<dbReference type="InterPro" id="IPR027843">
    <property type="entry name" value="DUF4440"/>
</dbReference>
<dbReference type="EMBL" id="QPEX01000028">
    <property type="protein sequence ID" value="RCS47798.1"/>
    <property type="molecule type" value="Genomic_DNA"/>
</dbReference>
<sequence length="333" mass="36832">MVTLGRQTAFSSSLFRCPMKNIGYGLLLTFVLTGTAWSQEAEQTSPAKPASEEVVSDEVALNEDEIAIFQAIDSYTAAFNKGDAQALADHWTDDGEYVSPDGKVLKGKDALVKDYLSYFQETPGAKLEVRDTHVKMISPRVATETGVAVVMVADQDPSETTYEAIHVKTPAGWRIDSIKEVVAPLPAPTHYQQLQGLEWMIGTWVDNAEENASVETTGRWTTNRNFLVRTFRVFIQDQVDFEGTQVIGWDPSLGVIRSWTFDSDGGFAAGRWSQSGNRWTVQSLSILPDGRQASSTNIYDLIDENTVEFHSIGRQVAGELLPNIETLTIIRSE</sequence>
<dbReference type="Pfam" id="PF14534">
    <property type="entry name" value="DUF4440"/>
    <property type="match status" value="1"/>
</dbReference>
<dbReference type="Gene3D" id="3.10.450.50">
    <property type="match status" value="1"/>
</dbReference>
<accession>A0A368KQ95</accession>
<reference evidence="2 3" key="1">
    <citation type="submission" date="2018-07" db="EMBL/GenBank/DDBJ databases">
        <title>Comparative genomes isolates from brazilian mangrove.</title>
        <authorList>
            <person name="De Araujo J.E."/>
            <person name="Taketani R.G."/>
            <person name="Silva M.C.P."/>
            <person name="Lourenco M.V."/>
            <person name="Oliveira V.M."/>
            <person name="Andreote F.D."/>
        </authorList>
    </citation>
    <scope>NUCLEOTIDE SEQUENCE [LARGE SCALE GENOMIC DNA]</scope>
    <source>
        <strain evidence="2 3">HEX PRIS-MGV</strain>
    </source>
</reference>
<dbReference type="SUPFAM" id="SSF54427">
    <property type="entry name" value="NTF2-like"/>
    <property type="match status" value="1"/>
</dbReference>
<feature type="domain" description="DUF4440" evidence="1">
    <location>
        <begin position="70"/>
        <end position="175"/>
    </location>
</feature>
<dbReference type="Proteomes" id="UP000253562">
    <property type="component" value="Unassembled WGS sequence"/>
</dbReference>
<organism evidence="2 3">
    <name type="scientific">Bremerella cremea</name>
    <dbReference type="NCBI Taxonomy" id="1031537"/>
    <lineage>
        <taxon>Bacteria</taxon>
        <taxon>Pseudomonadati</taxon>
        <taxon>Planctomycetota</taxon>
        <taxon>Planctomycetia</taxon>
        <taxon>Pirellulales</taxon>
        <taxon>Pirellulaceae</taxon>
        <taxon>Bremerella</taxon>
    </lineage>
</organism>
<protein>
    <submittedName>
        <fullName evidence="2">SgcJ/EcaC family oxidoreductase</fullName>
    </submittedName>
</protein>
<dbReference type="NCBIfam" id="TIGR02246">
    <property type="entry name" value="SgcJ/EcaC family oxidoreductase"/>
    <property type="match status" value="1"/>
</dbReference>
<dbReference type="AlphaFoldDB" id="A0A368KQ95"/>
<evidence type="ECO:0000259" key="1">
    <source>
        <dbReference type="Pfam" id="PF14534"/>
    </source>
</evidence>
<comment type="caution">
    <text evidence="2">The sequence shown here is derived from an EMBL/GenBank/DDBJ whole genome shotgun (WGS) entry which is preliminary data.</text>
</comment>